<comment type="caution">
    <text evidence="1">The sequence shown here is derived from an EMBL/GenBank/DDBJ whole genome shotgun (WGS) entry which is preliminary data.</text>
</comment>
<organism evidence="1 2">
    <name type="scientific">Pseudoalteromonas tunicata D2</name>
    <dbReference type="NCBI Taxonomy" id="87626"/>
    <lineage>
        <taxon>Bacteria</taxon>
        <taxon>Pseudomonadati</taxon>
        <taxon>Pseudomonadota</taxon>
        <taxon>Gammaproteobacteria</taxon>
        <taxon>Alteromonadales</taxon>
        <taxon>Pseudoalteromonadaceae</taxon>
        <taxon>Pseudoalteromonas</taxon>
    </lineage>
</organism>
<dbReference type="Proteomes" id="UP000006201">
    <property type="component" value="Unassembled WGS sequence"/>
</dbReference>
<dbReference type="STRING" id="87626.PTD2_15347"/>
<protein>
    <submittedName>
        <fullName evidence="1">Uncharacterized protein</fullName>
    </submittedName>
</protein>
<evidence type="ECO:0000313" key="1">
    <source>
        <dbReference type="EMBL" id="EAR27427.1"/>
    </source>
</evidence>
<proteinExistence type="predicted"/>
<reference evidence="1 2" key="1">
    <citation type="submission" date="2006-02" db="EMBL/GenBank/DDBJ databases">
        <authorList>
            <person name="Moran M.A."/>
            <person name="Kjelleberg S."/>
            <person name="Egan S."/>
            <person name="Saunders N."/>
            <person name="Thomas T."/>
            <person name="Ferriera S."/>
            <person name="Johnson J."/>
            <person name="Kravitz S."/>
            <person name="Halpern A."/>
            <person name="Remington K."/>
            <person name="Beeson K."/>
            <person name="Tran B."/>
            <person name="Rogers Y.-H."/>
            <person name="Friedman R."/>
            <person name="Venter J.C."/>
        </authorList>
    </citation>
    <scope>NUCLEOTIDE SEQUENCE [LARGE SCALE GENOMIC DNA]</scope>
    <source>
        <strain evidence="1 2">D2</strain>
    </source>
</reference>
<evidence type="ECO:0000313" key="2">
    <source>
        <dbReference type="Proteomes" id="UP000006201"/>
    </source>
</evidence>
<dbReference type="RefSeq" id="WP_009838689.1">
    <property type="nucleotide sequence ID" value="NZ_AAOH01000006.1"/>
</dbReference>
<sequence length="66" mass="7493">MTVWQPVTHISIDSNAHQIIAARLNALKRKRYFLVCIECGFRHVVGHMHDADICQGCASNKHGVMY</sequence>
<accession>A4CCY4</accession>
<name>A4CCY4_9GAMM</name>
<dbReference type="EMBL" id="AAOH01000006">
    <property type="protein sequence ID" value="EAR27427.1"/>
    <property type="molecule type" value="Genomic_DNA"/>
</dbReference>
<dbReference type="AlphaFoldDB" id="A4CCY4"/>
<dbReference type="HOGENOM" id="CLU_2828029_0_0_6"/>
<gene>
    <name evidence="1" type="ORF">PTD2_15347</name>
</gene>
<keyword evidence="2" id="KW-1185">Reference proteome</keyword>
<dbReference type="OrthoDB" id="6259967at2"/>